<dbReference type="Proteomes" id="UP000828048">
    <property type="component" value="Chromosome 11"/>
</dbReference>
<name>A0ACB7YMM6_9ERIC</name>
<comment type="caution">
    <text evidence="1">The sequence shown here is derived from an EMBL/GenBank/DDBJ whole genome shotgun (WGS) entry which is preliminary data.</text>
</comment>
<accession>A0ACB7YMM6</accession>
<protein>
    <submittedName>
        <fullName evidence="1">Uncharacterized protein</fullName>
    </submittedName>
</protein>
<keyword evidence="2" id="KW-1185">Reference proteome</keyword>
<evidence type="ECO:0000313" key="2">
    <source>
        <dbReference type="Proteomes" id="UP000828048"/>
    </source>
</evidence>
<sequence length="278" mass="31666">MEKKSWVCTLITQLSLCFGLFLVLNIGSPQSRKPIYLKQSGERAPLDIYFISVRGGFRPLEEQTILLKQVEKMVKICGADFVVSISELGEKDPLMQNATQYFESLKVPWYTTTALERHGAHYFLKRVKIPQGATLDLILLDTGPLQGRPSGTGSDQLHWLTRILEASNSNWRIVFGFHPMEACNRTIEQNETKQVPVSLYNIFRRYGVNAYLSGQSCTRLDKGPYFTPINQRLVSHRDTVDGFLLHRVTSLEIVTYFVSLTGEVVDKIILQQQGKEFM</sequence>
<proteinExistence type="predicted"/>
<evidence type="ECO:0000313" key="1">
    <source>
        <dbReference type="EMBL" id="KAH7854397.1"/>
    </source>
</evidence>
<dbReference type="EMBL" id="CM037161">
    <property type="protein sequence ID" value="KAH7854397.1"/>
    <property type="molecule type" value="Genomic_DNA"/>
</dbReference>
<organism evidence="1 2">
    <name type="scientific">Vaccinium darrowii</name>
    <dbReference type="NCBI Taxonomy" id="229202"/>
    <lineage>
        <taxon>Eukaryota</taxon>
        <taxon>Viridiplantae</taxon>
        <taxon>Streptophyta</taxon>
        <taxon>Embryophyta</taxon>
        <taxon>Tracheophyta</taxon>
        <taxon>Spermatophyta</taxon>
        <taxon>Magnoliopsida</taxon>
        <taxon>eudicotyledons</taxon>
        <taxon>Gunneridae</taxon>
        <taxon>Pentapetalae</taxon>
        <taxon>asterids</taxon>
        <taxon>Ericales</taxon>
        <taxon>Ericaceae</taxon>
        <taxon>Vaccinioideae</taxon>
        <taxon>Vaccinieae</taxon>
        <taxon>Vaccinium</taxon>
    </lineage>
</organism>
<reference evidence="1 2" key="1">
    <citation type="journal article" date="2021" name="Hortic Res">
        <title>High-quality reference genome and annotation aids understanding of berry development for evergreen blueberry (Vaccinium darrowii).</title>
        <authorList>
            <person name="Yu J."/>
            <person name="Hulse-Kemp A.M."/>
            <person name="Babiker E."/>
            <person name="Staton M."/>
        </authorList>
    </citation>
    <scope>NUCLEOTIDE SEQUENCE [LARGE SCALE GENOMIC DNA]</scope>
    <source>
        <strain evidence="2">cv. NJ 8807/NJ 8810</strain>
        <tissue evidence="1">Young leaf</tissue>
    </source>
</reference>
<gene>
    <name evidence="1" type="ORF">Vadar_013350</name>
</gene>